<protein>
    <recommendedName>
        <fullName evidence="4">Lipoprotein</fullName>
    </recommendedName>
</protein>
<proteinExistence type="predicted"/>
<evidence type="ECO:0008006" key="4">
    <source>
        <dbReference type="Google" id="ProtNLM"/>
    </source>
</evidence>
<dbReference type="AlphaFoldDB" id="A0A161ZAB3"/>
<reference evidence="2 3" key="2">
    <citation type="journal article" date="2018" name="Nature">
        <title>Mutant phenotypes for thousands of bacterial genes of unknown function.</title>
        <authorList>
            <person name="Price M.N."/>
            <person name="Wetmore K.M."/>
            <person name="Waters R.J."/>
            <person name="Callaghan M."/>
            <person name="Ray J."/>
            <person name="Liu H."/>
            <person name="Kuehl J.V."/>
            <person name="Melnyk R.A."/>
            <person name="Lamson J.S."/>
            <person name="Suh Y."/>
            <person name="Carlson H.K."/>
            <person name="Esquivel Z."/>
            <person name="Sadeeshkumar H."/>
            <person name="Chakraborty R."/>
            <person name="Zane G.M."/>
            <person name="Rubin B.E."/>
            <person name="Wall J.D."/>
            <person name="Visel A."/>
            <person name="Bristow J."/>
            <person name="Blow M.J."/>
            <person name="Arkin A.P."/>
            <person name="Deutschbauer A.M."/>
        </authorList>
    </citation>
    <scope>NUCLEOTIDE SEQUENCE [LARGE SCALE GENOMIC DNA]</scope>
    <source>
        <strain evidence="2 3">FW300-N1B4</strain>
    </source>
</reference>
<dbReference type="EMBL" id="LUKJ01000002">
    <property type="protein sequence ID" value="KZN20647.1"/>
    <property type="molecule type" value="Genomic_DNA"/>
</dbReference>
<organism evidence="2 3">
    <name type="scientific">Pseudomonas fluorescens</name>
    <dbReference type="NCBI Taxonomy" id="294"/>
    <lineage>
        <taxon>Bacteria</taxon>
        <taxon>Pseudomonadati</taxon>
        <taxon>Pseudomonadota</taxon>
        <taxon>Gammaproteobacteria</taxon>
        <taxon>Pseudomonadales</taxon>
        <taxon>Pseudomonadaceae</taxon>
        <taxon>Pseudomonas</taxon>
    </lineage>
</organism>
<feature type="compositionally biased region" description="Polar residues" evidence="1">
    <location>
        <begin position="138"/>
        <end position="154"/>
    </location>
</feature>
<name>A0A161ZAB3_PSEFL</name>
<gene>
    <name evidence="2" type="ORF">A1D17_03655</name>
</gene>
<dbReference type="RefSeq" id="WP_063340692.1">
    <property type="nucleotide sequence ID" value="NZ_LUKJ01000002.1"/>
</dbReference>
<evidence type="ECO:0000256" key="1">
    <source>
        <dbReference type="SAM" id="MobiDB-lite"/>
    </source>
</evidence>
<dbReference type="Proteomes" id="UP000076489">
    <property type="component" value="Unassembled WGS sequence"/>
</dbReference>
<feature type="region of interest" description="Disordered" evidence="1">
    <location>
        <begin position="124"/>
        <end position="154"/>
    </location>
</feature>
<accession>A0A161ZAB3</accession>
<comment type="caution">
    <text evidence="2">The sequence shown here is derived from an EMBL/GenBank/DDBJ whole genome shotgun (WGS) entry which is preliminary data.</text>
</comment>
<dbReference type="PROSITE" id="PS51257">
    <property type="entry name" value="PROKAR_LIPOPROTEIN"/>
    <property type="match status" value="1"/>
</dbReference>
<reference evidence="3" key="1">
    <citation type="submission" date="2016-03" db="EMBL/GenBank/DDBJ databases">
        <authorList>
            <person name="Ray J."/>
            <person name="Price M."/>
            <person name="Deutschbauer A."/>
        </authorList>
    </citation>
    <scope>NUCLEOTIDE SEQUENCE [LARGE SCALE GENOMIC DNA]</scope>
    <source>
        <strain evidence="3">FW300-N1B4</strain>
    </source>
</reference>
<sequence>MKKKNNHVALLAGFVVLMTGCASSPEHDDSSLQAQKRVLAEAKKAPQRPVELTIGSCNGQRDLAPRKMVVPMGKSALFGATEASPYELTARAIKSNSGEMYVWFGALWLPNGMYTRFLLTKDGEASPPITPNGDDSESCFTVTANSQPGTPSLK</sequence>
<evidence type="ECO:0000313" key="2">
    <source>
        <dbReference type="EMBL" id="KZN20647.1"/>
    </source>
</evidence>
<evidence type="ECO:0000313" key="3">
    <source>
        <dbReference type="Proteomes" id="UP000076489"/>
    </source>
</evidence>